<feature type="transmembrane region" description="Helical" evidence="1">
    <location>
        <begin position="266"/>
        <end position="290"/>
    </location>
</feature>
<reference evidence="2" key="1">
    <citation type="submission" date="2021-08" db="EMBL/GenBank/DDBJ databases">
        <title>Hoeflea bacterium WL0058 sp. nov., isolated from the sediment.</title>
        <authorList>
            <person name="Wang L."/>
            <person name="Zhang D."/>
        </authorList>
    </citation>
    <scope>NUCLEOTIDE SEQUENCE</scope>
    <source>
        <strain evidence="2">WL0058</strain>
    </source>
</reference>
<dbReference type="InterPro" id="IPR007820">
    <property type="entry name" value="AbrB_fam"/>
</dbReference>
<sequence>MSSWMDRIPVRQTRIVLATLAIGAVGAVIAVVLHFPAAFLTGPLIAVTIAGFAGLELDVPVFLRHVSFVVIGMVMGSGVSPATLEAARQWPLSFIGLIFSVTLVMVTGWAMLARIWKLDNNSALLAATPGHLSYVFSLASETRSDTLAIGMIQSLRLLALTLLVPFTLAGMGLSSPDSTGSVDAMSLPWLLINALLAIAAGWLFLKARVPAAFLMAGLLIATLSHITGIAVGAVPQWLSVPCFVILGSLIGTRFSNVSWVAFRRSAGAAVAVTVSAFAISFACALAVAHVTGLDPKQVLLAYAPGGLETMAAIAVNMHIDPAYVASHHVFRLFILLALIPLFLKAPKPDERKGGAGSD</sequence>
<dbReference type="InterPro" id="IPR017516">
    <property type="entry name" value="AbrB_dup"/>
</dbReference>
<keyword evidence="1" id="KW-1133">Transmembrane helix</keyword>
<dbReference type="EMBL" id="JAICBX010000003">
    <property type="protein sequence ID" value="MBW8638788.1"/>
    <property type="molecule type" value="Genomic_DNA"/>
</dbReference>
<dbReference type="NCBIfam" id="TIGR03082">
    <property type="entry name" value="Gneg_AbrB_dup"/>
    <property type="match status" value="2"/>
</dbReference>
<gene>
    <name evidence="2" type="ORF">K1W69_16450</name>
</gene>
<dbReference type="PIRSF" id="PIRSF038991">
    <property type="entry name" value="Protein_AbrB"/>
    <property type="match status" value="1"/>
</dbReference>
<protein>
    <submittedName>
        <fullName evidence="2">AbrB family transcriptional regulator</fullName>
    </submittedName>
</protein>
<feature type="transmembrane region" description="Helical" evidence="1">
    <location>
        <begin position="325"/>
        <end position="343"/>
    </location>
</feature>
<keyword evidence="1" id="KW-0812">Transmembrane</keyword>
<comment type="caution">
    <text evidence="2">The sequence shown here is derived from an EMBL/GenBank/DDBJ whole genome shotgun (WGS) entry which is preliminary data.</text>
</comment>
<dbReference type="PANTHER" id="PTHR38457">
    <property type="entry name" value="REGULATOR ABRB-RELATED"/>
    <property type="match status" value="1"/>
</dbReference>
<organism evidence="2 3">
    <name type="scientific">Flavimaribacter sediminis</name>
    <dbReference type="NCBI Taxonomy" id="2865987"/>
    <lineage>
        <taxon>Bacteria</taxon>
        <taxon>Pseudomonadati</taxon>
        <taxon>Pseudomonadota</taxon>
        <taxon>Alphaproteobacteria</taxon>
        <taxon>Hyphomicrobiales</taxon>
        <taxon>Rhizobiaceae</taxon>
        <taxon>Flavimaribacter</taxon>
    </lineage>
</organism>
<feature type="transmembrane region" description="Helical" evidence="1">
    <location>
        <begin position="237"/>
        <end position="254"/>
    </location>
</feature>
<feature type="transmembrane region" description="Helical" evidence="1">
    <location>
        <begin position="187"/>
        <end position="205"/>
    </location>
</feature>
<feature type="transmembrane region" description="Helical" evidence="1">
    <location>
        <begin position="90"/>
        <end position="112"/>
    </location>
</feature>
<evidence type="ECO:0000313" key="3">
    <source>
        <dbReference type="Proteomes" id="UP001196509"/>
    </source>
</evidence>
<evidence type="ECO:0000256" key="1">
    <source>
        <dbReference type="SAM" id="Phobius"/>
    </source>
</evidence>
<proteinExistence type="predicted"/>
<feature type="transmembrane region" description="Helical" evidence="1">
    <location>
        <begin position="62"/>
        <end position="84"/>
    </location>
</feature>
<name>A0AAE2ZQU3_9HYPH</name>
<dbReference type="GO" id="GO:0016020">
    <property type="term" value="C:membrane"/>
    <property type="evidence" value="ECO:0007669"/>
    <property type="project" value="InterPro"/>
</dbReference>
<dbReference type="RefSeq" id="WP_220229519.1">
    <property type="nucleotide sequence ID" value="NZ_JAICBX010000003.1"/>
</dbReference>
<feature type="transmembrane region" description="Helical" evidence="1">
    <location>
        <begin position="212"/>
        <end position="231"/>
    </location>
</feature>
<dbReference type="Proteomes" id="UP001196509">
    <property type="component" value="Unassembled WGS sequence"/>
</dbReference>
<dbReference type="AlphaFoldDB" id="A0AAE2ZQU3"/>
<feature type="transmembrane region" description="Helical" evidence="1">
    <location>
        <begin position="12"/>
        <end position="31"/>
    </location>
</feature>
<keyword evidence="1" id="KW-0472">Membrane</keyword>
<keyword evidence="3" id="KW-1185">Reference proteome</keyword>
<dbReference type="GO" id="GO:0010468">
    <property type="term" value="P:regulation of gene expression"/>
    <property type="evidence" value="ECO:0007669"/>
    <property type="project" value="InterPro"/>
</dbReference>
<dbReference type="Pfam" id="PF05145">
    <property type="entry name" value="AbrB"/>
    <property type="match status" value="1"/>
</dbReference>
<accession>A0AAE2ZQU3</accession>
<feature type="transmembrane region" description="Helical" evidence="1">
    <location>
        <begin position="157"/>
        <end position="175"/>
    </location>
</feature>
<evidence type="ECO:0000313" key="2">
    <source>
        <dbReference type="EMBL" id="MBW8638788.1"/>
    </source>
</evidence>
<dbReference type="PANTHER" id="PTHR38457:SF1">
    <property type="entry name" value="REGULATOR ABRB-RELATED"/>
    <property type="match status" value="1"/>
</dbReference>